<keyword evidence="2" id="KW-0378">Hydrolase</keyword>
<dbReference type="InterPro" id="IPR029058">
    <property type="entry name" value="AB_hydrolase_fold"/>
</dbReference>
<name>A0A917EI31_9STRE</name>
<keyword evidence="3" id="KW-1185">Reference proteome</keyword>
<evidence type="ECO:0000313" key="2">
    <source>
        <dbReference type="EMBL" id="GGE37529.1"/>
    </source>
</evidence>
<dbReference type="Gene3D" id="3.40.50.1820">
    <property type="entry name" value="alpha/beta hydrolase"/>
    <property type="match status" value="1"/>
</dbReference>
<accession>A0A917EI31</accession>
<dbReference type="InterPro" id="IPR022742">
    <property type="entry name" value="Hydrolase_4"/>
</dbReference>
<dbReference type="PANTHER" id="PTHR43358">
    <property type="entry name" value="ALPHA/BETA-HYDROLASE"/>
    <property type="match status" value="1"/>
</dbReference>
<dbReference type="PANTHER" id="PTHR43358:SF4">
    <property type="entry name" value="ALPHA_BETA HYDROLASE FOLD-1 DOMAIN-CONTAINING PROTEIN"/>
    <property type="match status" value="1"/>
</dbReference>
<protein>
    <submittedName>
        <fullName evidence="2">Alpha/beta hydrolase</fullName>
    </submittedName>
</protein>
<dbReference type="EMBL" id="BMJN01000048">
    <property type="protein sequence ID" value="GGE37529.1"/>
    <property type="molecule type" value="Genomic_DNA"/>
</dbReference>
<dbReference type="OrthoDB" id="9776685at2"/>
<proteinExistence type="predicted"/>
<evidence type="ECO:0000259" key="1">
    <source>
        <dbReference type="Pfam" id="PF12146"/>
    </source>
</evidence>
<sequence>MKWWKVIGLGGVFMLVLAYVGASFYFAKSIVRPTPMTLAEEEAWEKEHGLWNDFDQYEVEEYTVKGVDDYPLHATLVKAADPNSKKYVIITHGFRSNRNGAVKYVEVYRNLGYHCIIYDVRGHGKNAPATVTLGNVESKDLLYLIEDSYQRYGSDSYLGLQGESMGSSISLNALQYQPKVQFVVADCGFTNLYDLIAAGYQANHISFLMPGVSWMTKHIYGVDMKETSAIDAVANNQSIPITFIHGADDRFILPENSQQLAEKNPTLDTVKLVEGAAHAASREVLGVAGYQALVQQNPNVK</sequence>
<dbReference type="RefSeq" id="WP_068991387.1">
    <property type="nucleotide sequence ID" value="NZ_BMJN01000048.1"/>
</dbReference>
<dbReference type="InterPro" id="IPR052920">
    <property type="entry name" value="DNA-binding_regulatory"/>
</dbReference>
<comment type="caution">
    <text evidence="2">The sequence shown here is derived from an EMBL/GenBank/DDBJ whole genome shotgun (WGS) entry which is preliminary data.</text>
</comment>
<dbReference type="Pfam" id="PF12146">
    <property type="entry name" value="Hydrolase_4"/>
    <property type="match status" value="1"/>
</dbReference>
<evidence type="ECO:0000313" key="3">
    <source>
        <dbReference type="Proteomes" id="UP000660801"/>
    </source>
</evidence>
<dbReference type="AlphaFoldDB" id="A0A917EI31"/>
<dbReference type="GO" id="GO:0016787">
    <property type="term" value="F:hydrolase activity"/>
    <property type="evidence" value="ECO:0007669"/>
    <property type="project" value="UniProtKB-KW"/>
</dbReference>
<dbReference type="SUPFAM" id="SSF53474">
    <property type="entry name" value="alpha/beta-Hydrolases"/>
    <property type="match status" value="1"/>
</dbReference>
<reference evidence="2" key="1">
    <citation type="journal article" date="2014" name="Int. J. Syst. Evol. Microbiol.">
        <title>Complete genome sequence of Corynebacterium casei LMG S-19264T (=DSM 44701T), isolated from a smear-ripened cheese.</title>
        <authorList>
            <consortium name="US DOE Joint Genome Institute (JGI-PGF)"/>
            <person name="Walter F."/>
            <person name="Albersmeier A."/>
            <person name="Kalinowski J."/>
            <person name="Ruckert C."/>
        </authorList>
    </citation>
    <scope>NUCLEOTIDE SEQUENCE</scope>
    <source>
        <strain evidence="2">CGMCC 1.15533</strain>
    </source>
</reference>
<reference evidence="2" key="2">
    <citation type="submission" date="2020-09" db="EMBL/GenBank/DDBJ databases">
        <authorList>
            <person name="Sun Q."/>
            <person name="Zhou Y."/>
        </authorList>
    </citation>
    <scope>NUCLEOTIDE SEQUENCE</scope>
    <source>
        <strain evidence="2">CGMCC 1.15533</strain>
    </source>
</reference>
<gene>
    <name evidence="2" type="primary">ybcH</name>
    <name evidence="2" type="ORF">GCM10011510_18570</name>
</gene>
<dbReference type="Proteomes" id="UP000660801">
    <property type="component" value="Unassembled WGS sequence"/>
</dbReference>
<feature type="domain" description="Serine aminopeptidase S33" evidence="1">
    <location>
        <begin position="83"/>
        <end position="183"/>
    </location>
</feature>
<organism evidence="2 3">
    <name type="scientific">Streptococcus himalayensis</name>
    <dbReference type="NCBI Taxonomy" id="1888195"/>
    <lineage>
        <taxon>Bacteria</taxon>
        <taxon>Bacillati</taxon>
        <taxon>Bacillota</taxon>
        <taxon>Bacilli</taxon>
        <taxon>Lactobacillales</taxon>
        <taxon>Streptococcaceae</taxon>
        <taxon>Streptococcus</taxon>
    </lineage>
</organism>